<gene>
    <name evidence="2" type="ORF">OJ253_854</name>
</gene>
<evidence type="ECO:0000256" key="1">
    <source>
        <dbReference type="SAM" id="MobiDB-lite"/>
    </source>
</evidence>
<feature type="compositionally biased region" description="Gly residues" evidence="1">
    <location>
        <begin position="143"/>
        <end position="156"/>
    </location>
</feature>
<dbReference type="OrthoDB" id="440385at2759"/>
<evidence type="ECO:0000313" key="2">
    <source>
        <dbReference type="EMBL" id="KAJ1611469.1"/>
    </source>
</evidence>
<comment type="caution">
    <text evidence="2">The sequence shown here is derived from an EMBL/GenBank/DDBJ whole genome shotgun (WGS) entry which is preliminary data.</text>
</comment>
<organism evidence="2">
    <name type="scientific">Cryptosporidium canis</name>
    <dbReference type="NCBI Taxonomy" id="195482"/>
    <lineage>
        <taxon>Eukaryota</taxon>
        <taxon>Sar</taxon>
        <taxon>Alveolata</taxon>
        <taxon>Apicomplexa</taxon>
        <taxon>Conoidasida</taxon>
        <taxon>Coccidia</taxon>
        <taxon>Eucoccidiorida</taxon>
        <taxon>Eimeriorina</taxon>
        <taxon>Cryptosporidiidae</taxon>
        <taxon>Cryptosporidium</taxon>
    </lineage>
</organism>
<feature type="compositionally biased region" description="Polar residues" evidence="1">
    <location>
        <begin position="105"/>
        <end position="116"/>
    </location>
</feature>
<dbReference type="AlphaFoldDB" id="A0A9D5DHZ2"/>
<feature type="region of interest" description="Disordered" evidence="1">
    <location>
        <begin position="105"/>
        <end position="156"/>
    </location>
</feature>
<name>A0A9D5DHZ2_9CRYT</name>
<proteinExistence type="predicted"/>
<dbReference type="EMBL" id="JAPCXC010000015">
    <property type="protein sequence ID" value="KAJ1611469.1"/>
    <property type="molecule type" value="Genomic_DNA"/>
</dbReference>
<protein>
    <submittedName>
        <fullName evidence="2">Yip1p like integral membrane protein</fullName>
    </submittedName>
</protein>
<feature type="region of interest" description="Disordered" evidence="1">
    <location>
        <begin position="1"/>
        <end position="20"/>
    </location>
</feature>
<feature type="compositionally biased region" description="Basic and acidic residues" evidence="1">
    <location>
        <begin position="260"/>
        <end position="269"/>
    </location>
</feature>
<sequence length="269" mass="27967">MEQQVNGFGARYGGAQGSSNPNSLQFYTLSKLRQEDGDDRTASVLGGFSGTTGNNVAFKGVNSYSNYNYHASDVGIGDTSNMPSSSFPGGDTCVTGPKVIPSSQHPGFGSSASAGSNIPRKSPFDIGEPGGQFAGGRNDSGPGNPGTPGYPGGSFGGGVPLGPMSVSGPQSWCEGLVILEFDGPHQAFEPESAVVNWAVWPILHSRGLQRRPPAGGQRGGPRRHPQRAASAGGARNRPGKHCEIPQVRDALQKHQGLSRDQGRRSEPPD</sequence>
<accession>A0A9D5DHZ2</accession>
<dbReference type="Proteomes" id="UP001067231">
    <property type="component" value="Unassembled WGS sequence"/>
</dbReference>
<reference evidence="2" key="1">
    <citation type="submission" date="2022-10" db="EMBL/GenBank/DDBJ databases">
        <title>Adaptive evolution leads to modifications in subtelomeric GC content in a zoonotic Cryptosporidium species.</title>
        <authorList>
            <person name="Li J."/>
            <person name="Feng Y."/>
            <person name="Xiao L."/>
        </authorList>
    </citation>
    <scope>NUCLEOTIDE SEQUENCE</scope>
    <source>
        <strain evidence="2">33844</strain>
    </source>
</reference>
<feature type="region of interest" description="Disordered" evidence="1">
    <location>
        <begin position="207"/>
        <end position="269"/>
    </location>
</feature>